<name>A0A518CCJ7_9BACT</name>
<feature type="region of interest" description="Disordered" evidence="1">
    <location>
        <begin position="39"/>
        <end position="69"/>
    </location>
</feature>
<reference evidence="3" key="1">
    <citation type="submission" date="2019-02" db="EMBL/GenBank/DDBJ databases">
        <title>Deep-cultivation of Planctomycetes and their phenomic and genomic characterization uncovers novel biology.</title>
        <authorList>
            <person name="Wiegand S."/>
            <person name="Jogler M."/>
            <person name="Boedeker C."/>
            <person name="Pinto D."/>
            <person name="Vollmers J."/>
            <person name="Rivas-Marin E."/>
            <person name="Kohn T."/>
            <person name="Peeters S.H."/>
            <person name="Heuer A."/>
            <person name="Rast P."/>
            <person name="Oberbeckmann S."/>
            <person name="Bunk B."/>
            <person name="Jeske O."/>
            <person name="Meyerdierks A."/>
            <person name="Storesund J.E."/>
            <person name="Kallscheuer N."/>
            <person name="Luecker S."/>
            <person name="Lage O.M."/>
            <person name="Pohl T."/>
            <person name="Merkel B.J."/>
            <person name="Hornburger P."/>
            <person name="Mueller R.-W."/>
            <person name="Bruemmer F."/>
            <person name="Labrenz M."/>
            <person name="Spormann A.M."/>
            <person name="Op den Camp H."/>
            <person name="Overmann J."/>
            <person name="Amann R."/>
            <person name="Jetten M.S.M."/>
            <person name="Mascher T."/>
            <person name="Medema M.H."/>
            <person name="Devos D.P."/>
            <person name="Kaster A.-K."/>
            <person name="Ovreas L."/>
            <person name="Rohde M."/>
            <person name="Galperin M.Y."/>
            <person name="Jogler C."/>
        </authorList>
    </citation>
    <scope>NUCLEOTIDE SEQUENCE [LARGE SCALE GENOMIC DNA]</scope>
    <source>
        <strain evidence="3">Pan97</strain>
    </source>
</reference>
<sequence length="69" mass="7174">MRPSDDSFLTADERRAEVASILAAGVLRLSARALLATATATRGPSENQAESASSCLEVSDETVLSVHNG</sequence>
<evidence type="ECO:0000313" key="3">
    <source>
        <dbReference type="Proteomes" id="UP000318626"/>
    </source>
</evidence>
<evidence type="ECO:0000256" key="1">
    <source>
        <dbReference type="SAM" id="MobiDB-lite"/>
    </source>
</evidence>
<proteinExistence type="predicted"/>
<dbReference type="AlphaFoldDB" id="A0A518CCJ7"/>
<protein>
    <submittedName>
        <fullName evidence="2">Uncharacterized protein</fullName>
    </submittedName>
</protein>
<accession>A0A518CCJ7</accession>
<gene>
    <name evidence="2" type="ORF">Pan97_39980</name>
</gene>
<dbReference type="KEGG" id="bvo:Pan97_39980"/>
<keyword evidence="3" id="KW-1185">Reference proteome</keyword>
<dbReference type="RefSeq" id="WP_144975460.1">
    <property type="nucleotide sequence ID" value="NZ_CP036289.1"/>
</dbReference>
<organism evidence="2 3">
    <name type="scientific">Bremerella volcania</name>
    <dbReference type="NCBI Taxonomy" id="2527984"/>
    <lineage>
        <taxon>Bacteria</taxon>
        <taxon>Pseudomonadati</taxon>
        <taxon>Planctomycetota</taxon>
        <taxon>Planctomycetia</taxon>
        <taxon>Pirellulales</taxon>
        <taxon>Pirellulaceae</taxon>
        <taxon>Bremerella</taxon>
    </lineage>
</organism>
<feature type="compositionally biased region" description="Polar residues" evidence="1">
    <location>
        <begin position="44"/>
        <end position="56"/>
    </location>
</feature>
<dbReference type="Proteomes" id="UP000318626">
    <property type="component" value="Chromosome"/>
</dbReference>
<dbReference type="EMBL" id="CP036289">
    <property type="protein sequence ID" value="QDU76941.1"/>
    <property type="molecule type" value="Genomic_DNA"/>
</dbReference>
<evidence type="ECO:0000313" key="2">
    <source>
        <dbReference type="EMBL" id="QDU76941.1"/>
    </source>
</evidence>